<dbReference type="GO" id="GO:0005737">
    <property type="term" value="C:cytoplasm"/>
    <property type="evidence" value="ECO:0007669"/>
    <property type="project" value="InterPro"/>
</dbReference>
<dbReference type="AlphaFoldDB" id="A0A6J6YA95"/>
<dbReference type="EMBL" id="CAFAAG010000144">
    <property type="protein sequence ID" value="CAB4802537.1"/>
    <property type="molecule type" value="Genomic_DNA"/>
</dbReference>
<dbReference type="InterPro" id="IPR015424">
    <property type="entry name" value="PyrdxlP-dep_Trfase"/>
</dbReference>
<keyword evidence="1" id="KW-0662">Pyridine nucleotide biosynthesis</keyword>
<evidence type="ECO:0000256" key="2">
    <source>
        <dbReference type="ARBA" id="ARBA00022801"/>
    </source>
</evidence>
<keyword evidence="2" id="KW-0378">Hydrolase</keyword>
<dbReference type="Gene3D" id="3.90.1150.10">
    <property type="entry name" value="Aspartate Aminotransferase, domain 1"/>
    <property type="match status" value="1"/>
</dbReference>
<dbReference type="Gene3D" id="3.40.640.10">
    <property type="entry name" value="Type I PLP-dependent aspartate aminotransferase-like (Major domain)"/>
    <property type="match status" value="1"/>
</dbReference>
<dbReference type="Pfam" id="PF22580">
    <property type="entry name" value="KYNU_C"/>
    <property type="match status" value="1"/>
</dbReference>
<organism evidence="4">
    <name type="scientific">freshwater metagenome</name>
    <dbReference type="NCBI Taxonomy" id="449393"/>
    <lineage>
        <taxon>unclassified sequences</taxon>
        <taxon>metagenomes</taxon>
        <taxon>ecological metagenomes</taxon>
    </lineage>
</organism>
<sequence>MSSSSSNFTSRAFIEGLDATDPLASFRQEFVITDEDVCYLDGNSLGRLPLATIGVVNDYLHNEWGAQMVSGWNSWIDEAQSTGDLIGRATLGVEPGQMLAVDTTSVNFYQLCHAAITARPGRHKVISDTANFPTDRYILEGLCQELGCELVLINDEDGEECVTPEMLAPYLDDDVALVTFSVIQYRSGALHDIARISQMTRDAGALCVWDASHAVGVVPMQLDRDNAGLAIGCTYKYGNAGPGSPGWLYVSKSLQQELHVPIQGWFAQDDQFAMAQGFDRSPTIRGFQIASPSIIGLRCVQTSFEMIARAGLTAIAKKAATGTEMMLALHDAWLAPLGCSVITPRDANRRGGHITIRHPEARRMSQALRQFANVIVDFREPDCIRVAMSPLPTSYIEIWEGFARIRELIKTRKYEDVVESDSRVT</sequence>
<dbReference type="PANTHER" id="PTHR14084:SF0">
    <property type="entry name" value="KYNURENINASE"/>
    <property type="match status" value="1"/>
</dbReference>
<dbReference type="GO" id="GO:0030429">
    <property type="term" value="F:kynureninase activity"/>
    <property type="evidence" value="ECO:0007669"/>
    <property type="project" value="InterPro"/>
</dbReference>
<dbReference type="InterPro" id="IPR015422">
    <property type="entry name" value="PyrdxlP-dep_Trfase_small"/>
</dbReference>
<dbReference type="GO" id="GO:0009435">
    <property type="term" value="P:NAD+ biosynthetic process"/>
    <property type="evidence" value="ECO:0007669"/>
    <property type="project" value="InterPro"/>
</dbReference>
<dbReference type="GO" id="GO:0019441">
    <property type="term" value="P:L-tryptophan catabolic process to kynurenine"/>
    <property type="evidence" value="ECO:0007669"/>
    <property type="project" value="TreeGrafter"/>
</dbReference>
<dbReference type="GO" id="GO:0043420">
    <property type="term" value="P:anthranilate metabolic process"/>
    <property type="evidence" value="ECO:0007669"/>
    <property type="project" value="TreeGrafter"/>
</dbReference>
<dbReference type="PANTHER" id="PTHR14084">
    <property type="entry name" value="KYNURENINASE"/>
    <property type="match status" value="1"/>
</dbReference>
<evidence type="ECO:0000256" key="3">
    <source>
        <dbReference type="ARBA" id="ARBA00022898"/>
    </source>
</evidence>
<dbReference type="GO" id="GO:0030170">
    <property type="term" value="F:pyridoxal phosphate binding"/>
    <property type="evidence" value="ECO:0007669"/>
    <property type="project" value="InterPro"/>
</dbReference>
<dbReference type="InterPro" id="IPR010111">
    <property type="entry name" value="Kynureninase"/>
</dbReference>
<keyword evidence="3" id="KW-0663">Pyridoxal phosphate</keyword>
<gene>
    <name evidence="4" type="ORF">UFOPK2975_01332</name>
</gene>
<name>A0A6J6YA95_9ZZZZ</name>
<dbReference type="PIRSF" id="PIRSF038800">
    <property type="entry name" value="KYNU"/>
    <property type="match status" value="1"/>
</dbReference>
<accession>A0A6J6YA95</accession>
<proteinExistence type="predicted"/>
<reference evidence="4" key="1">
    <citation type="submission" date="2020-05" db="EMBL/GenBank/DDBJ databases">
        <authorList>
            <person name="Chiriac C."/>
            <person name="Salcher M."/>
            <person name="Ghai R."/>
            <person name="Kavagutti S V."/>
        </authorList>
    </citation>
    <scope>NUCLEOTIDE SEQUENCE</scope>
</reference>
<dbReference type="SUPFAM" id="SSF53383">
    <property type="entry name" value="PLP-dependent transferases"/>
    <property type="match status" value="1"/>
</dbReference>
<dbReference type="InterPro" id="IPR015421">
    <property type="entry name" value="PyrdxlP-dep_Trfase_major"/>
</dbReference>
<evidence type="ECO:0000256" key="1">
    <source>
        <dbReference type="ARBA" id="ARBA00022642"/>
    </source>
</evidence>
<evidence type="ECO:0000313" key="4">
    <source>
        <dbReference type="EMBL" id="CAB4802537.1"/>
    </source>
</evidence>
<protein>
    <submittedName>
        <fullName evidence="4">Unannotated protein</fullName>
    </submittedName>
</protein>